<comment type="caution">
    <text evidence="2">The sequence shown here is derived from an EMBL/GenBank/DDBJ whole genome shotgun (WGS) entry which is preliminary data.</text>
</comment>
<keyword evidence="3" id="KW-1185">Reference proteome</keyword>
<gene>
    <name evidence="2" type="ORF">C1T31_10450</name>
</gene>
<dbReference type="RefSeq" id="WP_103052449.1">
    <property type="nucleotide sequence ID" value="NZ_POWF01000007.1"/>
</dbReference>
<keyword evidence="1" id="KW-0472">Membrane</keyword>
<accession>A0A2K1DWZ9</accession>
<proteinExistence type="predicted"/>
<evidence type="ECO:0000313" key="2">
    <source>
        <dbReference type="EMBL" id="PNQ72567.1"/>
    </source>
</evidence>
<organism evidence="2 3">
    <name type="scientific">Hanstruepera neustonica</name>
    <dbReference type="NCBI Taxonomy" id="1445657"/>
    <lineage>
        <taxon>Bacteria</taxon>
        <taxon>Pseudomonadati</taxon>
        <taxon>Bacteroidota</taxon>
        <taxon>Flavobacteriia</taxon>
        <taxon>Flavobacteriales</taxon>
        <taxon>Flavobacteriaceae</taxon>
        <taxon>Hanstruepera</taxon>
    </lineage>
</organism>
<dbReference type="Proteomes" id="UP000236641">
    <property type="component" value="Unassembled WGS sequence"/>
</dbReference>
<feature type="transmembrane region" description="Helical" evidence="1">
    <location>
        <begin position="79"/>
        <end position="99"/>
    </location>
</feature>
<feature type="transmembrane region" description="Helical" evidence="1">
    <location>
        <begin position="145"/>
        <end position="166"/>
    </location>
</feature>
<keyword evidence="1" id="KW-0812">Transmembrane</keyword>
<evidence type="ECO:0000256" key="1">
    <source>
        <dbReference type="SAM" id="Phobius"/>
    </source>
</evidence>
<feature type="transmembrane region" description="Helical" evidence="1">
    <location>
        <begin position="32"/>
        <end position="52"/>
    </location>
</feature>
<dbReference type="OrthoDB" id="1425706at2"/>
<keyword evidence="1" id="KW-1133">Transmembrane helix</keyword>
<sequence length="282" mass="32855">MNETHKKQIRIHSIIILIGILIIIVFGNETSWLRYFNILAIFIILRSLIWFISNSEELLFYIFPTKTIREKKPKLKDKIWSHISMVLFFSGLVFLIFQMSNIENIIEESSFWKNFGILGFSFSLVCLFFLNKFQPSVFSESGRRYSVIFGFVFGLTGLTISTSSFLNKKNAKKETIQSEFTISRKSTGGKKNKSHWIFITIKQSERRFEIKPNLWNNLKVGDRVLIKLQKGYYEYDFVTEIKPTANTGYNSAWLMPYSGKYVNLIKLISYAECPSDDSTPKS</sequence>
<reference evidence="2 3" key="1">
    <citation type="submission" date="2018-01" db="EMBL/GenBank/DDBJ databases">
        <title>The draft genome of Hanstruepera neustonica JCM19743.</title>
        <authorList>
            <person name="He R.-H."/>
            <person name="Du Z.-J."/>
        </authorList>
    </citation>
    <scope>NUCLEOTIDE SEQUENCE [LARGE SCALE GENOMIC DNA]</scope>
    <source>
        <strain evidence="2 3">JCM19743</strain>
    </source>
</reference>
<evidence type="ECO:0000313" key="3">
    <source>
        <dbReference type="Proteomes" id="UP000236641"/>
    </source>
</evidence>
<name>A0A2K1DWZ9_9FLAO</name>
<dbReference type="EMBL" id="POWF01000007">
    <property type="protein sequence ID" value="PNQ72567.1"/>
    <property type="molecule type" value="Genomic_DNA"/>
</dbReference>
<feature type="transmembrane region" description="Helical" evidence="1">
    <location>
        <begin position="9"/>
        <end position="26"/>
    </location>
</feature>
<dbReference type="AlphaFoldDB" id="A0A2K1DWZ9"/>
<feature type="transmembrane region" description="Helical" evidence="1">
    <location>
        <begin position="111"/>
        <end position="133"/>
    </location>
</feature>
<protein>
    <submittedName>
        <fullName evidence="2">Uncharacterized protein</fullName>
    </submittedName>
</protein>